<name>A0ABP2D7B2_9RHOB</name>
<reference evidence="1 2" key="1">
    <citation type="submission" date="2007-11" db="EMBL/GenBank/DDBJ databases">
        <authorList>
            <person name="Wagner-Dobler I."/>
            <person name="Ferriera S."/>
            <person name="Johnson J."/>
            <person name="Kravitz S."/>
            <person name="Beeson K."/>
            <person name="Sutton G."/>
            <person name="Rogers Y.-H."/>
            <person name="Friedman R."/>
            <person name="Frazier M."/>
            <person name="Venter J.C."/>
        </authorList>
    </citation>
    <scope>NUCLEOTIDE SEQUENCE [LARGE SCALE GENOMIC DNA]</scope>
    <source>
        <strain evidence="1 2">HEL-45</strain>
    </source>
</reference>
<sequence>MIANMANFSKLSPQAKKALILATDAPVQVTALVELSAGYDAETDLPLKALDATLQGWSTHSRIVTLKLPSSHLGNLAETRGVTYVELGETLANPSDPPN</sequence>
<gene>
    <name evidence="1" type="ORF">OIHEL45_11960</name>
</gene>
<comment type="caution">
    <text evidence="1">The sequence shown here is derived from an EMBL/GenBank/DDBJ whole genome shotgun (WGS) entry which is preliminary data.</text>
</comment>
<accession>A0ABP2D7B2</accession>
<evidence type="ECO:0000313" key="1">
    <source>
        <dbReference type="EMBL" id="EDQ04048.1"/>
    </source>
</evidence>
<dbReference type="Proteomes" id="UP000003257">
    <property type="component" value="Unassembled WGS sequence"/>
</dbReference>
<protein>
    <submittedName>
        <fullName evidence="1">Uncharacterized protein</fullName>
    </submittedName>
</protein>
<keyword evidence="2" id="KW-1185">Reference proteome</keyword>
<proteinExistence type="predicted"/>
<organism evidence="1 2">
    <name type="scientific">Sulfitobacter indolifex HEL-45</name>
    <dbReference type="NCBI Taxonomy" id="391624"/>
    <lineage>
        <taxon>Bacteria</taxon>
        <taxon>Pseudomonadati</taxon>
        <taxon>Pseudomonadota</taxon>
        <taxon>Alphaproteobacteria</taxon>
        <taxon>Rhodobacterales</taxon>
        <taxon>Roseobacteraceae</taxon>
        <taxon>Sulfitobacter</taxon>
    </lineage>
</organism>
<evidence type="ECO:0000313" key="2">
    <source>
        <dbReference type="Proteomes" id="UP000003257"/>
    </source>
</evidence>
<dbReference type="EMBL" id="ABID01000005">
    <property type="protein sequence ID" value="EDQ04048.1"/>
    <property type="molecule type" value="Genomic_DNA"/>
</dbReference>